<dbReference type="GO" id="GO:0019787">
    <property type="term" value="F:ubiquitin-like protein transferase activity"/>
    <property type="evidence" value="ECO:0007669"/>
    <property type="project" value="InterPro"/>
</dbReference>
<name>A0A9P6TC28_9BASI</name>
<dbReference type="InterPro" id="IPR007135">
    <property type="entry name" value="Atg3/Atg10"/>
</dbReference>
<keyword evidence="2" id="KW-0653">Protein transport</keyword>
<keyword evidence="5" id="KW-1185">Reference proteome</keyword>
<evidence type="ECO:0000313" key="4">
    <source>
        <dbReference type="EMBL" id="KAG0146916.1"/>
    </source>
</evidence>
<dbReference type="GO" id="GO:0006914">
    <property type="term" value="P:autophagy"/>
    <property type="evidence" value="ECO:0007669"/>
    <property type="project" value="UniProtKB-KW"/>
</dbReference>
<reference evidence="4" key="1">
    <citation type="submission" date="2013-11" db="EMBL/GenBank/DDBJ databases">
        <title>Genome sequence of the fusiform rust pathogen reveals effectors for host alternation and coevolution with pine.</title>
        <authorList>
            <consortium name="DOE Joint Genome Institute"/>
            <person name="Smith K."/>
            <person name="Pendleton A."/>
            <person name="Kubisiak T."/>
            <person name="Anderson C."/>
            <person name="Salamov A."/>
            <person name="Aerts A."/>
            <person name="Riley R."/>
            <person name="Clum A."/>
            <person name="Lindquist E."/>
            <person name="Ence D."/>
            <person name="Campbell M."/>
            <person name="Kronenberg Z."/>
            <person name="Feau N."/>
            <person name="Dhillon B."/>
            <person name="Hamelin R."/>
            <person name="Burleigh J."/>
            <person name="Smith J."/>
            <person name="Yandell M."/>
            <person name="Nelson C."/>
            <person name="Grigoriev I."/>
            <person name="Davis J."/>
        </authorList>
    </citation>
    <scope>NUCLEOTIDE SEQUENCE</scope>
    <source>
        <strain evidence="4">G11</strain>
    </source>
</reference>
<gene>
    <name evidence="4" type="ORF">CROQUDRAFT_493867</name>
</gene>
<dbReference type="EMBL" id="MU167254">
    <property type="protein sequence ID" value="KAG0146916.1"/>
    <property type="molecule type" value="Genomic_DNA"/>
</dbReference>
<evidence type="ECO:0000313" key="5">
    <source>
        <dbReference type="Proteomes" id="UP000886653"/>
    </source>
</evidence>
<dbReference type="Proteomes" id="UP000886653">
    <property type="component" value="Unassembled WGS sequence"/>
</dbReference>
<keyword evidence="3" id="KW-0072">Autophagy</keyword>
<dbReference type="Pfam" id="PF03987">
    <property type="entry name" value="Autophagy_act_C"/>
    <property type="match status" value="1"/>
</dbReference>
<dbReference type="GO" id="GO:0015031">
    <property type="term" value="P:protein transport"/>
    <property type="evidence" value="ECO:0007669"/>
    <property type="project" value="UniProtKB-KW"/>
</dbReference>
<dbReference type="AlphaFoldDB" id="A0A9P6TC28"/>
<evidence type="ECO:0000256" key="2">
    <source>
        <dbReference type="ARBA" id="ARBA00022927"/>
    </source>
</evidence>
<accession>A0A9P6TC28</accession>
<evidence type="ECO:0000256" key="3">
    <source>
        <dbReference type="ARBA" id="ARBA00023006"/>
    </source>
</evidence>
<evidence type="ECO:0008006" key="6">
    <source>
        <dbReference type="Google" id="ProtNLM"/>
    </source>
</evidence>
<protein>
    <recommendedName>
        <fullName evidence="6">Autophagy-related protein 10</fullName>
    </recommendedName>
</protein>
<organism evidence="4 5">
    <name type="scientific">Cronartium quercuum f. sp. fusiforme G11</name>
    <dbReference type="NCBI Taxonomy" id="708437"/>
    <lineage>
        <taxon>Eukaryota</taxon>
        <taxon>Fungi</taxon>
        <taxon>Dikarya</taxon>
        <taxon>Basidiomycota</taxon>
        <taxon>Pucciniomycotina</taxon>
        <taxon>Pucciniomycetes</taxon>
        <taxon>Pucciniales</taxon>
        <taxon>Coleosporiaceae</taxon>
        <taxon>Cronartium</taxon>
    </lineage>
</organism>
<keyword evidence="1" id="KW-0833">Ubl conjugation pathway</keyword>
<evidence type="ECO:0000256" key="1">
    <source>
        <dbReference type="ARBA" id="ARBA00022786"/>
    </source>
</evidence>
<comment type="caution">
    <text evidence="4">The sequence shown here is derived from an EMBL/GenBank/DDBJ whole genome shotgun (WGS) entry which is preliminary data.</text>
</comment>
<dbReference type="OrthoDB" id="4089664at2759"/>
<keyword evidence="2" id="KW-0813">Transport</keyword>
<proteinExistence type="predicted"/>
<sequence length="148" mass="17093">MTDGVPLTLNEIINSNIFIRQTSNLNFFPNNDNDDDKKKLSSSSISNQEIDLIDKEYPFNTLQNHHQKTKNQSDSSNLILLPFLTQTEHPFTHHPVWSIHPCHTPIVLDELLSENHQSNPHKSIHLTSSRFLIETFLTLINGIMNLRR</sequence>